<accession>A0A7G1Q8Y3</accession>
<evidence type="ECO:0000313" key="3">
    <source>
        <dbReference type="Proteomes" id="UP000516072"/>
    </source>
</evidence>
<dbReference type="EMBL" id="LR778175">
    <property type="protein sequence ID" value="CAB1275521.1"/>
    <property type="molecule type" value="Genomic_DNA"/>
</dbReference>
<evidence type="ECO:0000313" key="2">
    <source>
        <dbReference type="EMBL" id="CAB1275521.1"/>
    </source>
</evidence>
<dbReference type="AlphaFoldDB" id="A0A7G1Q8Y3"/>
<name>A0A7G1Q8Y3_9GAMM</name>
<keyword evidence="3" id="KW-1185">Reference proteome</keyword>
<evidence type="ECO:0000256" key="1">
    <source>
        <dbReference type="SAM" id="SignalP"/>
    </source>
</evidence>
<dbReference type="RefSeq" id="WP_197745029.1">
    <property type="nucleotide sequence ID" value="NZ_LR778175.1"/>
</dbReference>
<organism evidence="2 3">
    <name type="scientific">Candidatus Nitrosacidococcus tergens</name>
    <dbReference type="NCBI Taxonomy" id="553981"/>
    <lineage>
        <taxon>Bacteria</taxon>
        <taxon>Pseudomonadati</taxon>
        <taxon>Pseudomonadota</taxon>
        <taxon>Gammaproteobacteria</taxon>
        <taxon>Chromatiales</taxon>
        <taxon>Chromatiaceae</taxon>
        <taxon>Candidatus Nitrosacidococcus</taxon>
    </lineage>
</organism>
<sequence length="308" mass="33977">MIIKKFLITTLLLTISIYGLAAQVTLTVPEQSAAGAYFNVSWDSISVSQEGFGGYITIVPAGAEAYAHGILSESFLQQRGKKKGQAKLRAPANPGLYEVRYTLLGQILASTSIIITQPKVILYAPSTVTIGEKVPINWSPTIDDQDYIAIAPAGSDKESIQEDKEVYSQLFRHGKGIQHITLSAPMKAGQYEIRYIMHERQHTLVQIPLEVVEGENNPKDQDINSKIPTQAKAGETLTIPSLNSIKSKGQRVSLAKLNQPDFNWVAISSISNNGHFTLILPKEVGRYELRYLDIQTHSIYARTPITIN</sequence>
<dbReference type="KEGG" id="ntg:NSCAC_0707"/>
<feature type="chain" id="PRO_5028811639" evidence="1">
    <location>
        <begin position="22"/>
        <end position="308"/>
    </location>
</feature>
<gene>
    <name evidence="2" type="ORF">NSCAC_0707</name>
</gene>
<protein>
    <submittedName>
        <fullName evidence="2">Uncharacterized protein</fullName>
    </submittedName>
</protein>
<proteinExistence type="predicted"/>
<dbReference type="Proteomes" id="UP000516072">
    <property type="component" value="Chromosome"/>
</dbReference>
<feature type="signal peptide" evidence="1">
    <location>
        <begin position="1"/>
        <end position="21"/>
    </location>
</feature>
<keyword evidence="1" id="KW-0732">Signal</keyword>
<reference evidence="2 3" key="1">
    <citation type="submission" date="2020-03" db="EMBL/GenBank/DDBJ databases">
        <authorList>
            <person name="Picone N."/>
        </authorList>
    </citation>
    <scope>NUCLEOTIDE SEQUENCE [LARGE SCALE GENOMIC DNA]</scope>
    <source>
        <strain evidence="2">NSCAC1</strain>
    </source>
</reference>